<dbReference type="EC" id="2.3.2.27" evidence="4"/>
<dbReference type="InterPro" id="IPR001841">
    <property type="entry name" value="Znf_RING"/>
</dbReference>
<evidence type="ECO:0000256" key="8">
    <source>
        <dbReference type="ARBA" id="ARBA00022771"/>
    </source>
</evidence>
<dbReference type="PANTHER" id="PTHR45798:SF101">
    <property type="entry name" value="RING-H2 FINGER PROTEIN ATL8-RELATED"/>
    <property type="match status" value="1"/>
</dbReference>
<dbReference type="GO" id="GO:0061630">
    <property type="term" value="F:ubiquitin protein ligase activity"/>
    <property type="evidence" value="ECO:0007669"/>
    <property type="project" value="UniProtKB-EC"/>
</dbReference>
<feature type="domain" description="RING-type" evidence="15">
    <location>
        <begin position="87"/>
        <end position="126"/>
    </location>
</feature>
<keyword evidence="5" id="KW-0808">Transferase</keyword>
<evidence type="ECO:0000313" key="17">
    <source>
        <dbReference type="Proteomes" id="UP000327013"/>
    </source>
</evidence>
<evidence type="ECO:0000256" key="7">
    <source>
        <dbReference type="ARBA" id="ARBA00022723"/>
    </source>
</evidence>
<reference evidence="16 17" key="1">
    <citation type="submission" date="2019-06" db="EMBL/GenBank/DDBJ databases">
        <title>A chromosomal-level reference genome of Carpinus fangiana (Coryloideae, Betulaceae).</title>
        <authorList>
            <person name="Yang X."/>
            <person name="Wang Z."/>
            <person name="Zhang L."/>
            <person name="Hao G."/>
            <person name="Liu J."/>
            <person name="Yang Y."/>
        </authorList>
    </citation>
    <scope>NUCLEOTIDE SEQUENCE [LARGE SCALE GENOMIC DNA]</scope>
    <source>
        <strain evidence="16">Cfa_2016G</strain>
        <tissue evidence="16">Leaf</tissue>
    </source>
</reference>
<keyword evidence="6" id="KW-0812">Transmembrane</keyword>
<dbReference type="CDD" id="cd16461">
    <property type="entry name" value="RING-H2_EL5-like"/>
    <property type="match status" value="1"/>
</dbReference>
<evidence type="ECO:0000313" key="16">
    <source>
        <dbReference type="EMBL" id="KAE8076380.1"/>
    </source>
</evidence>
<evidence type="ECO:0000256" key="10">
    <source>
        <dbReference type="ARBA" id="ARBA00022833"/>
    </source>
</evidence>
<evidence type="ECO:0000256" key="3">
    <source>
        <dbReference type="ARBA" id="ARBA00004906"/>
    </source>
</evidence>
<dbReference type="Gene3D" id="3.30.40.10">
    <property type="entry name" value="Zinc/RING finger domain, C3HC4 (zinc finger)"/>
    <property type="match status" value="1"/>
</dbReference>
<dbReference type="InterPro" id="IPR013083">
    <property type="entry name" value="Znf_RING/FYVE/PHD"/>
</dbReference>
<comment type="pathway">
    <text evidence="3">Protein modification; protein ubiquitination.</text>
</comment>
<keyword evidence="9" id="KW-0833">Ubl conjugation pathway</keyword>
<keyword evidence="7" id="KW-0479">Metal-binding</keyword>
<evidence type="ECO:0000259" key="15">
    <source>
        <dbReference type="PROSITE" id="PS50089"/>
    </source>
</evidence>
<comment type="subcellular location">
    <subcellularLocation>
        <location evidence="2">Membrane</location>
        <topology evidence="2">Single-pass membrane protein</topology>
    </subcellularLocation>
</comment>
<evidence type="ECO:0000256" key="11">
    <source>
        <dbReference type="ARBA" id="ARBA00022989"/>
    </source>
</evidence>
<dbReference type="Proteomes" id="UP000327013">
    <property type="component" value="Chromosome 6"/>
</dbReference>
<keyword evidence="17" id="KW-1185">Reference proteome</keyword>
<gene>
    <name evidence="16" type="ORF">FH972_015036</name>
</gene>
<evidence type="ECO:0000256" key="13">
    <source>
        <dbReference type="ARBA" id="ARBA00024209"/>
    </source>
</evidence>
<evidence type="ECO:0000256" key="14">
    <source>
        <dbReference type="PROSITE-ProRule" id="PRU00175"/>
    </source>
</evidence>
<evidence type="ECO:0000256" key="4">
    <source>
        <dbReference type="ARBA" id="ARBA00012483"/>
    </source>
</evidence>
<dbReference type="Pfam" id="PF13639">
    <property type="entry name" value="zf-RING_2"/>
    <property type="match status" value="1"/>
</dbReference>
<evidence type="ECO:0000256" key="6">
    <source>
        <dbReference type="ARBA" id="ARBA00022692"/>
    </source>
</evidence>
<keyword evidence="12" id="KW-0472">Membrane</keyword>
<evidence type="ECO:0000256" key="1">
    <source>
        <dbReference type="ARBA" id="ARBA00000900"/>
    </source>
</evidence>
<evidence type="ECO:0000256" key="5">
    <source>
        <dbReference type="ARBA" id="ARBA00022679"/>
    </source>
</evidence>
<proteinExistence type="inferred from homology"/>
<name>A0A5N6REZ9_9ROSI</name>
<dbReference type="SUPFAM" id="SSF57850">
    <property type="entry name" value="RING/U-box"/>
    <property type="match status" value="1"/>
</dbReference>
<evidence type="ECO:0000256" key="2">
    <source>
        <dbReference type="ARBA" id="ARBA00004167"/>
    </source>
</evidence>
<dbReference type="AlphaFoldDB" id="A0A5N6REZ9"/>
<evidence type="ECO:0000256" key="12">
    <source>
        <dbReference type="ARBA" id="ARBA00023136"/>
    </source>
</evidence>
<dbReference type="GO" id="GO:0008270">
    <property type="term" value="F:zinc ion binding"/>
    <property type="evidence" value="ECO:0007669"/>
    <property type="project" value="UniProtKB-KW"/>
</dbReference>
<accession>A0A5N6REZ9</accession>
<keyword evidence="8 14" id="KW-0863">Zinc-finger</keyword>
<sequence>MTRSLTFRFHGHTGRPTMRPHMRCGVNRSGPLCRGFGSSATRSPARALANKGLKKKVLQSLPKFTYDSSELDNAGKNPKLGAAEFAICLGEFADGDELKVLPQCGHAFHVSCIDTWLGSHSSCPSCWQNLAVSRCQKCGQFPPTQTPQKAESKARQDFTAITIHSNANNTPTFLP</sequence>
<dbReference type="FunFam" id="3.30.40.10:FF:000187">
    <property type="entry name" value="E3 ubiquitin-protein ligase ATL6"/>
    <property type="match status" value="1"/>
</dbReference>
<dbReference type="InterPro" id="IPR052788">
    <property type="entry name" value="RING-type_E3_ligase_ATL"/>
</dbReference>
<dbReference type="PROSITE" id="PS50089">
    <property type="entry name" value="ZF_RING_2"/>
    <property type="match status" value="1"/>
</dbReference>
<dbReference type="PANTHER" id="PTHR45798">
    <property type="entry name" value="RING-H2 FINGER PROTEIN ATL61-RELATED-RELATED"/>
    <property type="match status" value="1"/>
</dbReference>
<keyword evidence="11" id="KW-1133">Transmembrane helix</keyword>
<dbReference type="OrthoDB" id="8062037at2759"/>
<keyword evidence="10" id="KW-0862">Zinc</keyword>
<comment type="catalytic activity">
    <reaction evidence="1">
        <text>S-ubiquitinyl-[E2 ubiquitin-conjugating enzyme]-L-cysteine + [acceptor protein]-L-lysine = [E2 ubiquitin-conjugating enzyme]-L-cysteine + N(6)-ubiquitinyl-[acceptor protein]-L-lysine.</text>
        <dbReference type="EC" id="2.3.2.27"/>
    </reaction>
</comment>
<dbReference type="GO" id="GO:0016020">
    <property type="term" value="C:membrane"/>
    <property type="evidence" value="ECO:0007669"/>
    <property type="project" value="UniProtKB-SubCell"/>
</dbReference>
<evidence type="ECO:0000256" key="9">
    <source>
        <dbReference type="ARBA" id="ARBA00022786"/>
    </source>
</evidence>
<organism evidence="16 17">
    <name type="scientific">Carpinus fangiana</name>
    <dbReference type="NCBI Taxonomy" id="176857"/>
    <lineage>
        <taxon>Eukaryota</taxon>
        <taxon>Viridiplantae</taxon>
        <taxon>Streptophyta</taxon>
        <taxon>Embryophyta</taxon>
        <taxon>Tracheophyta</taxon>
        <taxon>Spermatophyta</taxon>
        <taxon>Magnoliopsida</taxon>
        <taxon>eudicotyledons</taxon>
        <taxon>Gunneridae</taxon>
        <taxon>Pentapetalae</taxon>
        <taxon>rosids</taxon>
        <taxon>fabids</taxon>
        <taxon>Fagales</taxon>
        <taxon>Betulaceae</taxon>
        <taxon>Carpinus</taxon>
    </lineage>
</organism>
<dbReference type="SMART" id="SM00184">
    <property type="entry name" value="RING"/>
    <property type="match status" value="1"/>
</dbReference>
<dbReference type="EMBL" id="CM017326">
    <property type="protein sequence ID" value="KAE8076380.1"/>
    <property type="molecule type" value="Genomic_DNA"/>
</dbReference>
<protein>
    <recommendedName>
        <fullName evidence="4">RING-type E3 ubiquitin transferase</fullName>
        <ecNumber evidence="4">2.3.2.27</ecNumber>
    </recommendedName>
</protein>
<comment type="similarity">
    <text evidence="13">Belongs to the RING-type zinc finger family. ATL subfamily.</text>
</comment>